<accession>A0A1S7RQY3</accession>
<gene>
    <name evidence="1" type="ORF">AGR3A_Lc140247</name>
</gene>
<dbReference type="STRING" id="1183432.AGR3A_Lc140247"/>
<dbReference type="EMBL" id="FBWK01000050">
    <property type="protein sequence ID" value="CUX56231.1"/>
    <property type="molecule type" value="Genomic_DNA"/>
</dbReference>
<protein>
    <submittedName>
        <fullName evidence="1">Uncharacterized protein</fullName>
    </submittedName>
</protein>
<dbReference type="AlphaFoldDB" id="A0A1S7RQY3"/>
<proteinExistence type="predicted"/>
<organism evidence="1 2">
    <name type="scientific">Agrobacterium tomkonis CFBP 6623</name>
    <dbReference type="NCBI Taxonomy" id="1183432"/>
    <lineage>
        <taxon>Bacteria</taxon>
        <taxon>Pseudomonadati</taxon>
        <taxon>Pseudomonadota</taxon>
        <taxon>Alphaproteobacteria</taxon>
        <taxon>Hyphomicrobiales</taxon>
        <taxon>Rhizobiaceae</taxon>
        <taxon>Rhizobium/Agrobacterium group</taxon>
        <taxon>Agrobacterium</taxon>
        <taxon>Agrobacterium tumefaciens complex</taxon>
    </lineage>
</organism>
<dbReference type="Proteomes" id="UP000191988">
    <property type="component" value="Unassembled WGS sequence"/>
</dbReference>
<name>A0A1S7RQY3_9HYPH</name>
<sequence>MVYKPAAHLCGPFLATFYWAAVRKWRTPELEIGREIVLVQGQQGVRLVLHQQPAT</sequence>
<reference evidence="2" key="1">
    <citation type="submission" date="2016-01" db="EMBL/GenBank/DDBJ databases">
        <authorList>
            <person name="Regsiter A."/>
            <person name="william w."/>
        </authorList>
    </citation>
    <scope>NUCLEOTIDE SEQUENCE [LARGE SCALE GENOMIC DNA]</scope>
    <source>
        <strain evidence="2">CFBP 6623</strain>
    </source>
</reference>
<evidence type="ECO:0000313" key="2">
    <source>
        <dbReference type="Proteomes" id="UP000191988"/>
    </source>
</evidence>
<evidence type="ECO:0000313" key="1">
    <source>
        <dbReference type="EMBL" id="CUX56231.1"/>
    </source>
</evidence>
<keyword evidence="2" id="KW-1185">Reference proteome</keyword>